<dbReference type="InterPro" id="IPR002397">
    <property type="entry name" value="Cyt_P450_B"/>
</dbReference>
<dbReference type="InterPro" id="IPR017972">
    <property type="entry name" value="Cyt_P450_CS"/>
</dbReference>
<keyword evidence="7" id="KW-0472">Membrane</keyword>
<evidence type="ECO:0000256" key="2">
    <source>
        <dbReference type="ARBA" id="ARBA00010617"/>
    </source>
</evidence>
<evidence type="ECO:0000256" key="6">
    <source>
        <dbReference type="ARBA" id="ARBA00023004"/>
    </source>
</evidence>
<accession>A0ABV2MZ48</accession>
<keyword evidence="9" id="KW-1185">Reference proteome</keyword>
<dbReference type="Proteomes" id="UP001549076">
    <property type="component" value="Unassembled WGS sequence"/>
</dbReference>
<dbReference type="Gene3D" id="1.10.630.10">
    <property type="entry name" value="Cytochrome P450"/>
    <property type="match status" value="1"/>
</dbReference>
<evidence type="ECO:0000256" key="1">
    <source>
        <dbReference type="ARBA" id="ARBA00001970"/>
    </source>
</evidence>
<dbReference type="PROSITE" id="PS51404">
    <property type="entry name" value="DYP_PEROXIDASE"/>
    <property type="match status" value="1"/>
</dbReference>
<organism evidence="8 9">
    <name type="scientific">Aquamicrobium terrae</name>
    <dbReference type="NCBI Taxonomy" id="1324945"/>
    <lineage>
        <taxon>Bacteria</taxon>
        <taxon>Pseudomonadati</taxon>
        <taxon>Pseudomonadota</taxon>
        <taxon>Alphaproteobacteria</taxon>
        <taxon>Hyphomicrobiales</taxon>
        <taxon>Phyllobacteriaceae</taxon>
        <taxon>Aquamicrobium</taxon>
    </lineage>
</organism>
<reference evidence="8 9" key="1">
    <citation type="submission" date="2024-06" db="EMBL/GenBank/DDBJ databases">
        <title>Genomic Encyclopedia of Type Strains, Phase IV (KMG-IV): sequencing the most valuable type-strain genomes for metagenomic binning, comparative biology and taxonomic classification.</title>
        <authorList>
            <person name="Goeker M."/>
        </authorList>
    </citation>
    <scope>NUCLEOTIDE SEQUENCE [LARGE SCALE GENOMIC DNA]</scope>
    <source>
        <strain evidence="8 9">DSM 27865</strain>
    </source>
</reference>
<proteinExistence type="inferred from homology"/>
<evidence type="ECO:0000256" key="5">
    <source>
        <dbReference type="ARBA" id="ARBA00023002"/>
    </source>
</evidence>
<keyword evidence="7" id="KW-1133">Transmembrane helix</keyword>
<dbReference type="InterPro" id="IPR011008">
    <property type="entry name" value="Dimeric_a/b-barrel"/>
</dbReference>
<dbReference type="PRINTS" id="PR00359">
    <property type="entry name" value="BP450"/>
</dbReference>
<evidence type="ECO:0000256" key="3">
    <source>
        <dbReference type="ARBA" id="ARBA00022559"/>
    </source>
</evidence>
<keyword evidence="3 8" id="KW-0575">Peroxidase</keyword>
<keyword evidence="7" id="KW-0812">Transmembrane</keyword>
<dbReference type="RefSeq" id="WP_354194717.1">
    <property type="nucleotide sequence ID" value="NZ_JBEPML010000006.1"/>
</dbReference>
<gene>
    <name evidence="8" type="ORF">ABID37_002280</name>
</gene>
<dbReference type="SUPFAM" id="SSF48264">
    <property type="entry name" value="Cytochrome P450"/>
    <property type="match status" value="1"/>
</dbReference>
<protein>
    <submittedName>
        <fullName evidence="8">Dyp-type peroxidase family</fullName>
    </submittedName>
</protein>
<keyword evidence="5" id="KW-0560">Oxidoreductase</keyword>
<dbReference type="Pfam" id="PF00067">
    <property type="entry name" value="p450"/>
    <property type="match status" value="1"/>
</dbReference>
<dbReference type="InterPro" id="IPR001128">
    <property type="entry name" value="Cyt_P450"/>
</dbReference>
<feature type="transmembrane region" description="Helical" evidence="7">
    <location>
        <begin position="651"/>
        <end position="672"/>
    </location>
</feature>
<dbReference type="EMBL" id="JBEPML010000006">
    <property type="protein sequence ID" value="MET3792070.1"/>
    <property type="molecule type" value="Genomic_DNA"/>
</dbReference>
<evidence type="ECO:0000313" key="9">
    <source>
        <dbReference type="Proteomes" id="UP001549076"/>
    </source>
</evidence>
<feature type="transmembrane region" description="Helical" evidence="7">
    <location>
        <begin position="758"/>
        <end position="775"/>
    </location>
</feature>
<keyword evidence="6" id="KW-0408">Iron</keyword>
<dbReference type="InterPro" id="IPR036396">
    <property type="entry name" value="Cyt_P450_sf"/>
</dbReference>
<dbReference type="InterPro" id="IPR006314">
    <property type="entry name" value="Dyp_peroxidase"/>
</dbReference>
<evidence type="ECO:0000256" key="4">
    <source>
        <dbReference type="ARBA" id="ARBA00022723"/>
    </source>
</evidence>
<comment type="cofactor">
    <cofactor evidence="1">
        <name>heme b</name>
        <dbReference type="ChEBI" id="CHEBI:60344"/>
    </cofactor>
</comment>
<dbReference type="GO" id="GO:0004601">
    <property type="term" value="F:peroxidase activity"/>
    <property type="evidence" value="ECO:0007669"/>
    <property type="project" value="UniProtKB-KW"/>
</dbReference>
<evidence type="ECO:0000313" key="8">
    <source>
        <dbReference type="EMBL" id="MET3792070.1"/>
    </source>
</evidence>
<dbReference type="PROSITE" id="PS00086">
    <property type="entry name" value="CYTOCHROME_P450"/>
    <property type="match status" value="1"/>
</dbReference>
<dbReference type="SUPFAM" id="SSF54909">
    <property type="entry name" value="Dimeric alpha+beta barrel"/>
    <property type="match status" value="1"/>
</dbReference>
<sequence>MVFKCSPKYFHGLAKAQAELPVDAGVPPFDIRRLRSKGLIARAVGYLFEHPDWWLGLFRTFLPRFRCGRFVLLTRNADVREVLERQADFETPYGPEMVEFAGGTNFILGMTDGEEYRRLKSVVLGAFPPGEVEERVRPIAARRAREIVAAADTQLNAAGDLFRVVSSAICRDYYGIEVDDEGEFADWNIALSTLFFGDATASRPVRELAIAASRNMRAAIDRSIDAVLGDGAPRDRPLDRLVGAMLEGRIGRGDVHAIMMGMITGFGPTTLLGGGNCLDVVLSRREIFDEVAAAVAAGDDARLDRAIVEAMRFKPIWISPWRYAREERQIGGGRGKPYTIRADTVIWPATRSAMFDARAVEQPHRFRPERPDRETLVFGHGIHKCIGAALARVQTAECFRALFSRQGFRRANGRKGKLVRLGPYPDLLMVQFDPVGLQSMVTVMVPVKAGTPRETVQARFDALGNPSTAKVRKALDGVGTVHFASMSVIETGATEDGMPANHLVLEMSGDGDRHAVLAAFDRALGDRTRQIFLEFSADPVGNDPVAFMERHAPDVSPIFGSLNGLVFGGTPGHSVERILREDQLAKTAMRMVEELSARPGNDAAAVLHEVRARLRADPSFQWAFLPAPSMLDDPPKGAWSAFRRTLLARPVYLTVGTVYALCWALTYYLLFYPTLAWPHFLLRAGTAFVLSGLGILTTLSFALGLMLIWLRRIEQASVASTQSISLDRLVELQQREDRGLQNHMTAVSTLKPGVFRRMLLRFTFYVISIAATHIFRPGFLSSIGTIHFARWVCIPGTDRLAFFSNYGGSWESYLEDFITKASKGLTGVWSNTEGFPPTRFLFFHGARDGDRFKRWARAQQVPTGFWYSAYPHLSTTHIRKNALIRQGLCSARLSEARDWISLFSSTERQPWTRLNRLQRLLLPDAVPEEMLEQGEIQSIVFGPMGRLSHGRMLAFHIPPDTDVAGRREWLGRIVAKLSFGDAPPAHSAMIALFGPDGLRRLGLDEAGGNDPLESFPLAFRQGMSSPYRSRVLDDGGPNDPGEWLWGSQGNPVDAVVNCYAESPQVLDGMVAMLEAASRDTGIPIVHSLDLTVIGARAEAADGCKRKAHDQFGFADGISQPVIRGTGREACVPVHSMHLVNAGEFLFGYRDEHGFYPPSPTVPGRADPLGILRAIGTDGSITAGKAPLHDFGRNGSFMVVRQLWQHVERFEDYCRHAAGDVSDLTGKPVTPDWVAARIVGRWKDGSSLIQNPEKPAGRSPDNDFTFGAEDPQGLRCPLGAHVRRSNPRASLNTDLDTQIRITRRHRILRVGRTYSAAAADAGTEKGLLFMCVNASIERQYEFIQQTWMAAGNFHGLRGEKDPLIGNQMVDEAGDPVGRFAIPTWEGAIALNGMPSFVTTRGGGYFFLPSRSALRYMLSRLD</sequence>
<comment type="similarity">
    <text evidence="2">Belongs to the cytochrome P450 family.</text>
</comment>
<name>A0ABV2MZ48_9HYPH</name>
<keyword evidence="4" id="KW-0479">Metal-binding</keyword>
<dbReference type="PANTHER" id="PTHR30521:SF5">
    <property type="entry name" value="BLR4509 PROTEIN"/>
    <property type="match status" value="1"/>
</dbReference>
<feature type="transmembrane region" description="Helical" evidence="7">
    <location>
        <begin position="684"/>
        <end position="710"/>
    </location>
</feature>
<comment type="caution">
    <text evidence="8">The sequence shown here is derived from an EMBL/GenBank/DDBJ whole genome shotgun (WGS) entry which is preliminary data.</text>
</comment>
<evidence type="ECO:0000256" key="7">
    <source>
        <dbReference type="SAM" id="Phobius"/>
    </source>
</evidence>
<dbReference type="PANTHER" id="PTHR30521">
    <property type="entry name" value="DEFERROCHELATASE/PEROXIDASE"/>
    <property type="match status" value="1"/>
</dbReference>